<protein>
    <submittedName>
        <fullName evidence="1">Uncharacterized protein</fullName>
    </submittedName>
</protein>
<gene>
    <name evidence="1" type="ORF">QFC21_000897</name>
</gene>
<name>A0ACC2W8B2_9TREE</name>
<proteinExistence type="predicted"/>
<dbReference type="Proteomes" id="UP001227268">
    <property type="component" value="Unassembled WGS sequence"/>
</dbReference>
<evidence type="ECO:0000313" key="2">
    <source>
        <dbReference type="Proteomes" id="UP001227268"/>
    </source>
</evidence>
<keyword evidence="2" id="KW-1185">Reference proteome</keyword>
<comment type="caution">
    <text evidence="1">The sequence shown here is derived from an EMBL/GenBank/DDBJ whole genome shotgun (WGS) entry which is preliminary data.</text>
</comment>
<evidence type="ECO:0000313" key="1">
    <source>
        <dbReference type="EMBL" id="KAJ9107444.1"/>
    </source>
</evidence>
<sequence length="740" mass="79455">MPFKPIFNHFRSFSVYANNGDSGPHEEHPVNKRQHASSSLSPTLSYYAHFITPTPTPAPPLPNTSNVLPHDLPVCRPSHRLKQKPNLKPIDMSRIERAQSKKIPRVVVTCGLDGQPEEEDSETRRRTVEIGRVKVESVDVKSARASVGDMRLLASSERSKVFENSKTKTKVDTVTKAQSSSPSVVEIEPGHRFPSWMGGTDYHHLLVDNNTTSQSHSTSRTSSPLPRSRATRISPLTSSTASLSPESGGPLHQILLTPMTSDEHSRSTDDLFAQKKRKRRTLTDIAVGLLADQRMRWMKHRPHGHSRGDSFNDLANLPKLPGSRNVREGIPCGQSYSTRSPRTNGNTVNNKVESDAHPQGHNGYELSDLKRAWTVPSEKKTFSRDEAKGKAKRNKWALFTSSASSSPLTYPCSQCMTPLSSATNDFANVTSDKGTPGVGSVLQFCALQAIYKTTEGVNPGDFTAAGVLSGWMKDTGVCTGWTGVECDSQGRITSLSLVYPNVPKSLDPTMKDLVALQSLKIVGNSAIPSGSIPDSALTSTLKTIVIESTALTSLSTKAFAGSFATLQTLLLISNAKLGNSLPDFSSATSLQTFSVTGQSLTENPVAKIPKTVTYLDLSYNSLSGTVPDFPGLSSLKSLFLDANSYTAFPPSLPSSLTELSFNGNTKLNGTVPAGFCAATNLESCDFRGSQLVPPPVEAVTLTTTVAALSRGPSATSLIVSTVTSTATPTSAPSCGVCRFN</sequence>
<dbReference type="EMBL" id="JASBWT010000002">
    <property type="protein sequence ID" value="KAJ9107444.1"/>
    <property type="molecule type" value="Genomic_DNA"/>
</dbReference>
<accession>A0ACC2W8B2</accession>
<reference evidence="1" key="1">
    <citation type="submission" date="2023-04" db="EMBL/GenBank/DDBJ databases">
        <title>Draft Genome sequencing of Naganishia species isolated from polar environments using Oxford Nanopore Technology.</title>
        <authorList>
            <person name="Leo P."/>
            <person name="Venkateswaran K."/>
        </authorList>
    </citation>
    <scope>NUCLEOTIDE SEQUENCE</scope>
    <source>
        <strain evidence="1">MNA-CCFEE 5423</strain>
    </source>
</reference>
<organism evidence="1 2">
    <name type="scientific">Naganishia friedmannii</name>
    <dbReference type="NCBI Taxonomy" id="89922"/>
    <lineage>
        <taxon>Eukaryota</taxon>
        <taxon>Fungi</taxon>
        <taxon>Dikarya</taxon>
        <taxon>Basidiomycota</taxon>
        <taxon>Agaricomycotina</taxon>
        <taxon>Tremellomycetes</taxon>
        <taxon>Filobasidiales</taxon>
        <taxon>Filobasidiaceae</taxon>
        <taxon>Naganishia</taxon>
    </lineage>
</organism>